<reference evidence="8 9" key="1">
    <citation type="submission" date="2017-07" db="EMBL/GenBank/DDBJ databases">
        <title>Genome Sequence of Sulfitobacter pseudonitzschiae Strain SMR1 Isolated from a culture of the Diatom Skeletonema marinoi.</title>
        <authorList>
            <person name="Topel M."/>
            <person name="Pinder M.I.M."/>
            <person name="Johansson O.N."/>
            <person name="Kourtchenko O."/>
            <person name="Godhe A."/>
            <person name="Clarke A.K."/>
        </authorList>
    </citation>
    <scope>NUCLEOTIDE SEQUENCE [LARGE SCALE GENOMIC DNA]</scope>
    <source>
        <strain evidence="8 9">SMR1</strain>
    </source>
</reference>
<dbReference type="InterPro" id="IPR014777">
    <property type="entry name" value="4pyrrole_Mease_sub1"/>
</dbReference>
<evidence type="ECO:0000259" key="7">
    <source>
        <dbReference type="Pfam" id="PF00590"/>
    </source>
</evidence>
<evidence type="ECO:0000256" key="5">
    <source>
        <dbReference type="ARBA" id="ARBA00022691"/>
    </source>
</evidence>
<dbReference type="RefSeq" id="WP_240311411.1">
    <property type="nucleotide sequence ID" value="NZ_CP022415.1"/>
</dbReference>
<dbReference type="GO" id="GO:0009236">
    <property type="term" value="P:cobalamin biosynthetic process"/>
    <property type="evidence" value="ECO:0007669"/>
    <property type="project" value="UniProtKB-KW"/>
</dbReference>
<comment type="function">
    <text evidence="6">Catalyzes the methylation of C-1 in precorrin-5 and the subsequent extrusion of acetic acid from the resulting intermediate to form cobalt-precorrin-6A.</text>
</comment>
<sequence length="255" mass="27862">MDNDMLKDLWLIGIGTGSLGHLTAEGAQALKDAAIILVPQKGDGKTDLAEIRHRIIAASDTTAKVIGFEYPVRDLEQPYLDGVDAWHDDIARRWQAALASTQVSGPVAMLVWGDPALYDSTIRIAARLAPQPSVRVVPGISAIQALTAAHTLPLNTINGVVAITTGRRLRNAGWPEGAETVVVMLDGECSFTRLPPEGLMIWWGAFLGMEEQILDHGLVQDVADRIISTRQLARNEHGWIMDIYILRRDYVQNAA</sequence>
<keyword evidence="4 6" id="KW-0808">Transferase</keyword>
<proteinExistence type="predicted"/>
<dbReference type="Pfam" id="PF00590">
    <property type="entry name" value="TP_methylase"/>
    <property type="match status" value="1"/>
</dbReference>
<evidence type="ECO:0000313" key="8">
    <source>
        <dbReference type="EMBL" id="ASM73591.1"/>
    </source>
</evidence>
<dbReference type="InterPro" id="IPR012797">
    <property type="entry name" value="CobF"/>
</dbReference>
<comment type="pathway">
    <text evidence="1">Cofactor biosynthesis; adenosylcobalamin biosynthesis.</text>
</comment>
<dbReference type="NCBIfam" id="TIGR02434">
    <property type="entry name" value="CobF"/>
    <property type="match status" value="1"/>
</dbReference>
<dbReference type="Proteomes" id="UP000199754">
    <property type="component" value="Chromosome"/>
</dbReference>
<accession>A0A221K3L6</accession>
<evidence type="ECO:0000256" key="4">
    <source>
        <dbReference type="ARBA" id="ARBA00022679"/>
    </source>
</evidence>
<dbReference type="Gene3D" id="3.40.1010.10">
    <property type="entry name" value="Cobalt-precorrin-4 Transmethylase, Domain 1"/>
    <property type="match status" value="1"/>
</dbReference>
<dbReference type="Gene3D" id="3.30.950.10">
    <property type="entry name" value="Methyltransferase, Cobalt-precorrin-4 Transmethylase, Domain 2"/>
    <property type="match status" value="1"/>
</dbReference>
<dbReference type="InterPro" id="IPR000878">
    <property type="entry name" value="4pyrrol_Mease"/>
</dbReference>
<dbReference type="CDD" id="cd11643">
    <property type="entry name" value="Precorrin-6A-synthase"/>
    <property type="match status" value="1"/>
</dbReference>
<gene>
    <name evidence="8" type="ORF">SULPSESMR1_02801</name>
</gene>
<evidence type="ECO:0000313" key="9">
    <source>
        <dbReference type="Proteomes" id="UP000199754"/>
    </source>
</evidence>
<dbReference type="EMBL" id="CP022415">
    <property type="protein sequence ID" value="ASM73591.1"/>
    <property type="molecule type" value="Genomic_DNA"/>
</dbReference>
<dbReference type="EC" id="2.1.1.152" evidence="6"/>
<keyword evidence="3 6" id="KW-0489">Methyltransferase</keyword>
<evidence type="ECO:0000256" key="2">
    <source>
        <dbReference type="ARBA" id="ARBA00022573"/>
    </source>
</evidence>
<protein>
    <recommendedName>
        <fullName evidence="6">Precorrin-6A synthase [deacetylating]</fullName>
        <ecNumber evidence="6">2.1.1.152</ecNumber>
    </recommendedName>
</protein>
<dbReference type="SUPFAM" id="SSF53790">
    <property type="entry name" value="Tetrapyrrole methylase"/>
    <property type="match status" value="1"/>
</dbReference>
<feature type="domain" description="Tetrapyrrole methylase" evidence="7">
    <location>
        <begin position="9"/>
        <end position="221"/>
    </location>
</feature>
<dbReference type="AlphaFoldDB" id="A0A221K3L6"/>
<keyword evidence="5 6" id="KW-0949">S-adenosyl-L-methionine</keyword>
<dbReference type="PANTHER" id="PTHR43467:SF1">
    <property type="entry name" value="PRECORRIN-6A SYNTHASE [DEACETYLATING]"/>
    <property type="match status" value="1"/>
</dbReference>
<comment type="catalytic activity">
    <reaction evidence="6">
        <text>precorrin-5 + S-adenosyl-L-methionine + H2O = precorrin-6A + acetate + S-adenosyl-L-homocysteine + 2 H(+)</text>
        <dbReference type="Rhea" id="RHEA:18261"/>
        <dbReference type="ChEBI" id="CHEBI:15377"/>
        <dbReference type="ChEBI" id="CHEBI:15378"/>
        <dbReference type="ChEBI" id="CHEBI:30089"/>
        <dbReference type="ChEBI" id="CHEBI:57856"/>
        <dbReference type="ChEBI" id="CHEBI:59789"/>
        <dbReference type="ChEBI" id="CHEBI:77871"/>
        <dbReference type="ChEBI" id="CHEBI:77872"/>
        <dbReference type="EC" id="2.1.1.152"/>
    </reaction>
</comment>
<evidence type="ECO:0000256" key="1">
    <source>
        <dbReference type="ARBA" id="ARBA00004953"/>
    </source>
</evidence>
<evidence type="ECO:0000256" key="6">
    <source>
        <dbReference type="PIRNR" id="PIRNR036525"/>
    </source>
</evidence>
<dbReference type="PANTHER" id="PTHR43467">
    <property type="entry name" value="COBALT-PRECORRIN-2 C(20)-METHYLTRANSFERASE"/>
    <property type="match status" value="1"/>
</dbReference>
<name>A0A221K3L6_9RHOB</name>
<keyword evidence="9" id="KW-1185">Reference proteome</keyword>
<dbReference type="InterPro" id="IPR035996">
    <property type="entry name" value="4pyrrol_Methylase_sf"/>
</dbReference>
<dbReference type="PIRSF" id="PIRSF036525">
    <property type="entry name" value="CobF"/>
    <property type="match status" value="1"/>
</dbReference>
<evidence type="ECO:0000256" key="3">
    <source>
        <dbReference type="ARBA" id="ARBA00022603"/>
    </source>
</evidence>
<organism evidence="8 9">
    <name type="scientific">Pseudosulfitobacter pseudonitzschiae</name>
    <dbReference type="NCBI Taxonomy" id="1402135"/>
    <lineage>
        <taxon>Bacteria</taxon>
        <taxon>Pseudomonadati</taxon>
        <taxon>Pseudomonadota</taxon>
        <taxon>Alphaproteobacteria</taxon>
        <taxon>Rhodobacterales</taxon>
        <taxon>Roseobacteraceae</taxon>
        <taxon>Pseudosulfitobacter</taxon>
    </lineage>
</organism>
<dbReference type="InterPro" id="IPR014776">
    <property type="entry name" value="4pyrrole_Mease_sub2"/>
</dbReference>
<dbReference type="KEGG" id="spse:SULPSESMR1_02801"/>
<dbReference type="GO" id="GO:0043819">
    <property type="term" value="F:precorrin-6A synthase (deacetylating) activity"/>
    <property type="evidence" value="ECO:0007669"/>
    <property type="project" value="UniProtKB-EC"/>
</dbReference>
<keyword evidence="2" id="KW-0169">Cobalamin biosynthesis</keyword>
<dbReference type="GO" id="GO:0032259">
    <property type="term" value="P:methylation"/>
    <property type="evidence" value="ECO:0007669"/>
    <property type="project" value="UniProtKB-KW"/>
</dbReference>